<protein>
    <submittedName>
        <fullName evidence="1">Uncharacterized protein</fullName>
    </submittedName>
</protein>
<proteinExistence type="predicted"/>
<dbReference type="Proteomes" id="UP001279553">
    <property type="component" value="Unassembled WGS sequence"/>
</dbReference>
<keyword evidence="2" id="KW-1185">Reference proteome</keyword>
<dbReference type="AlphaFoldDB" id="A0AAW9DM57"/>
<dbReference type="EMBL" id="JAWXYB010000018">
    <property type="protein sequence ID" value="MDX5930133.1"/>
    <property type="molecule type" value="Genomic_DNA"/>
</dbReference>
<evidence type="ECO:0000313" key="1">
    <source>
        <dbReference type="EMBL" id="MDX5930133.1"/>
    </source>
</evidence>
<sequence length="59" mass="6557">MSGAGFSSSKSFFFVNKKEAKKTLLIWVRGGETARALSEQKRSLSFRPFAAFHSVPKGF</sequence>
<name>A0AAW9DM57_ACIAO</name>
<evidence type="ECO:0000313" key="2">
    <source>
        <dbReference type="Proteomes" id="UP001279553"/>
    </source>
</evidence>
<reference evidence="1 2" key="1">
    <citation type="submission" date="2023-11" db="EMBL/GenBank/DDBJ databases">
        <title>MicrobeMod: A computational toolkit for identifying prokaryotic methylation and restriction-modification with nanopore sequencing.</title>
        <authorList>
            <person name="Crits-Christoph A."/>
            <person name="Kang S.C."/>
            <person name="Lee H."/>
            <person name="Ostrov N."/>
        </authorList>
    </citation>
    <scope>NUCLEOTIDE SEQUENCE [LARGE SCALE GENOMIC DNA]</scope>
    <source>
        <strain evidence="1 2">DSMZ 700</strain>
    </source>
</reference>
<accession>A0AAW9DM57</accession>
<comment type="caution">
    <text evidence="1">The sequence shown here is derived from an EMBL/GenBank/DDBJ whole genome shotgun (WGS) entry which is preliminary data.</text>
</comment>
<gene>
    <name evidence="1" type="ORF">SIL87_05050</name>
</gene>
<organism evidence="1 2">
    <name type="scientific">Acidiphilium acidophilum</name>
    <name type="common">Thiobacillus acidophilus</name>
    <dbReference type="NCBI Taxonomy" id="76588"/>
    <lineage>
        <taxon>Bacteria</taxon>
        <taxon>Pseudomonadati</taxon>
        <taxon>Pseudomonadota</taxon>
        <taxon>Alphaproteobacteria</taxon>
        <taxon>Acetobacterales</taxon>
        <taxon>Acidocellaceae</taxon>
        <taxon>Acidiphilium</taxon>
    </lineage>
</organism>